<dbReference type="CDD" id="cd00761">
    <property type="entry name" value="Glyco_tranf_GTA_type"/>
    <property type="match status" value="1"/>
</dbReference>
<name>X1FIL2_9ZZZZ</name>
<proteinExistence type="predicted"/>
<feature type="domain" description="Glycosyltransferase 2-like" evidence="1">
    <location>
        <begin position="2"/>
        <end position="84"/>
    </location>
</feature>
<accession>X1FIL2</accession>
<feature type="non-terminal residue" evidence="2">
    <location>
        <position position="85"/>
    </location>
</feature>
<evidence type="ECO:0000313" key="2">
    <source>
        <dbReference type="EMBL" id="GAH20613.1"/>
    </source>
</evidence>
<dbReference type="InterPro" id="IPR001173">
    <property type="entry name" value="Glyco_trans_2-like"/>
</dbReference>
<dbReference type="Gene3D" id="3.90.550.10">
    <property type="entry name" value="Spore Coat Polysaccharide Biosynthesis Protein SpsA, Chain A"/>
    <property type="match status" value="1"/>
</dbReference>
<comment type="caution">
    <text evidence="2">The sequence shown here is derived from an EMBL/GenBank/DDBJ whole genome shotgun (WGS) entry which is preliminary data.</text>
</comment>
<dbReference type="Pfam" id="PF00535">
    <property type="entry name" value="Glycos_transf_2"/>
    <property type="match status" value="1"/>
</dbReference>
<dbReference type="SUPFAM" id="SSF53448">
    <property type="entry name" value="Nucleotide-diphospho-sugar transferases"/>
    <property type="match status" value="1"/>
</dbReference>
<dbReference type="EMBL" id="BART01040779">
    <property type="protein sequence ID" value="GAH20613.1"/>
    <property type="molecule type" value="Genomic_DNA"/>
</dbReference>
<organism evidence="2">
    <name type="scientific">marine sediment metagenome</name>
    <dbReference type="NCBI Taxonomy" id="412755"/>
    <lineage>
        <taxon>unclassified sequences</taxon>
        <taxon>metagenomes</taxon>
        <taxon>ecological metagenomes</taxon>
    </lineage>
</organism>
<protein>
    <recommendedName>
        <fullName evidence="1">Glycosyltransferase 2-like domain-containing protein</fullName>
    </recommendedName>
</protein>
<dbReference type="AlphaFoldDB" id="X1FIL2"/>
<evidence type="ECO:0000259" key="1">
    <source>
        <dbReference type="Pfam" id="PF00535"/>
    </source>
</evidence>
<reference evidence="2" key="1">
    <citation type="journal article" date="2014" name="Front. Microbiol.">
        <title>High frequency of phylogenetically diverse reductive dehalogenase-homologous genes in deep subseafloor sedimentary metagenomes.</title>
        <authorList>
            <person name="Kawai M."/>
            <person name="Futagami T."/>
            <person name="Toyoda A."/>
            <person name="Takaki Y."/>
            <person name="Nishi S."/>
            <person name="Hori S."/>
            <person name="Arai W."/>
            <person name="Tsubouchi T."/>
            <person name="Morono Y."/>
            <person name="Uchiyama I."/>
            <person name="Ito T."/>
            <person name="Fujiyama A."/>
            <person name="Inagaki F."/>
            <person name="Takami H."/>
        </authorList>
    </citation>
    <scope>NUCLEOTIDE SEQUENCE</scope>
    <source>
        <strain evidence="2">Expedition CK06-06</strain>
    </source>
</reference>
<gene>
    <name evidence="2" type="ORF">S01H4_66128</name>
</gene>
<feature type="non-terminal residue" evidence="2">
    <location>
        <position position="1"/>
    </location>
</feature>
<sequence length="85" mass="9392">AFREPETIGKAIEDMKFACSEANVEYEILIFAADEETVSRALDYESDRVKVFQDEGKGKPAALNLAFKKAKGDILILSDGDVYVS</sequence>
<dbReference type="InterPro" id="IPR029044">
    <property type="entry name" value="Nucleotide-diphossugar_trans"/>
</dbReference>